<reference evidence="1" key="1">
    <citation type="submission" date="2021-02" db="EMBL/GenBank/DDBJ databases">
        <authorList>
            <person name="Nowell W R."/>
        </authorList>
    </citation>
    <scope>NUCLEOTIDE SEQUENCE</scope>
</reference>
<name>A0A816HMD4_ADIRI</name>
<gene>
    <name evidence="1" type="ORF">XAT740_LOCUS63659</name>
</gene>
<evidence type="ECO:0000313" key="2">
    <source>
        <dbReference type="Proteomes" id="UP000663828"/>
    </source>
</evidence>
<keyword evidence="2" id="KW-1185">Reference proteome</keyword>
<proteinExistence type="predicted"/>
<protein>
    <submittedName>
        <fullName evidence="1">Uncharacterized protein</fullName>
    </submittedName>
</protein>
<dbReference type="EMBL" id="CAJNOR010020114">
    <property type="protein sequence ID" value="CAF1690245.1"/>
    <property type="molecule type" value="Genomic_DNA"/>
</dbReference>
<accession>A0A816HMD4</accession>
<dbReference type="Proteomes" id="UP000663828">
    <property type="component" value="Unassembled WGS sequence"/>
</dbReference>
<organism evidence="1 2">
    <name type="scientific">Adineta ricciae</name>
    <name type="common">Rotifer</name>
    <dbReference type="NCBI Taxonomy" id="249248"/>
    <lineage>
        <taxon>Eukaryota</taxon>
        <taxon>Metazoa</taxon>
        <taxon>Spiralia</taxon>
        <taxon>Gnathifera</taxon>
        <taxon>Rotifera</taxon>
        <taxon>Eurotatoria</taxon>
        <taxon>Bdelloidea</taxon>
        <taxon>Adinetida</taxon>
        <taxon>Adinetidae</taxon>
        <taxon>Adineta</taxon>
    </lineage>
</organism>
<dbReference type="AlphaFoldDB" id="A0A816HMD4"/>
<sequence>MIEIARLYSNEQIIPVENIPGFVMVKWSADDETAYLPQDDGV</sequence>
<comment type="caution">
    <text evidence="1">The sequence shown here is derived from an EMBL/GenBank/DDBJ whole genome shotgun (WGS) entry which is preliminary data.</text>
</comment>
<feature type="non-terminal residue" evidence="1">
    <location>
        <position position="42"/>
    </location>
</feature>
<evidence type="ECO:0000313" key="1">
    <source>
        <dbReference type="EMBL" id="CAF1690245.1"/>
    </source>
</evidence>